<gene>
    <name evidence="17" type="ORF">D3873_01760</name>
</gene>
<keyword evidence="10 15" id="KW-1133">Transmembrane helix</keyword>
<evidence type="ECO:0000256" key="11">
    <source>
        <dbReference type="ARBA" id="ARBA00023012"/>
    </source>
</evidence>
<evidence type="ECO:0000256" key="14">
    <source>
        <dbReference type="SAM" id="Coils"/>
    </source>
</evidence>
<keyword evidence="14" id="KW-0175">Coiled coil</keyword>
<evidence type="ECO:0000256" key="7">
    <source>
        <dbReference type="ARBA" id="ARBA00022741"/>
    </source>
</evidence>
<protein>
    <recommendedName>
        <fullName evidence="13">Sensor histidine kinase</fullName>
        <ecNumber evidence="13">2.7.13.3</ecNumber>
    </recommendedName>
</protein>
<feature type="transmembrane region" description="Helical" evidence="15">
    <location>
        <begin position="48"/>
        <end position="66"/>
    </location>
</feature>
<evidence type="ECO:0000256" key="12">
    <source>
        <dbReference type="ARBA" id="ARBA00023136"/>
    </source>
</evidence>
<dbReference type="GO" id="GO:0005886">
    <property type="term" value="C:plasma membrane"/>
    <property type="evidence" value="ECO:0007669"/>
    <property type="project" value="UniProtKB-SubCell"/>
</dbReference>
<evidence type="ECO:0000256" key="6">
    <source>
        <dbReference type="ARBA" id="ARBA00022692"/>
    </source>
</evidence>
<evidence type="ECO:0000256" key="13">
    <source>
        <dbReference type="PIRNR" id="PIRNR037431"/>
    </source>
</evidence>
<keyword evidence="4" id="KW-0597">Phosphoprotein</keyword>
<dbReference type="SUPFAM" id="SSF55874">
    <property type="entry name" value="ATPase domain of HSP90 chaperone/DNA topoisomerase II/histidine kinase"/>
    <property type="match status" value="1"/>
</dbReference>
<evidence type="ECO:0000313" key="17">
    <source>
        <dbReference type="EMBL" id="AYC28657.1"/>
    </source>
</evidence>
<comment type="catalytic activity">
    <reaction evidence="1 13">
        <text>ATP + protein L-histidine = ADP + protein N-phospho-L-histidine.</text>
        <dbReference type="EC" id="2.7.13.3"/>
    </reaction>
</comment>
<dbReference type="CDD" id="cd16917">
    <property type="entry name" value="HATPase_UhpB-NarQ-NarX-like"/>
    <property type="match status" value="1"/>
</dbReference>
<reference evidence="18" key="1">
    <citation type="submission" date="2018-09" db="EMBL/GenBank/DDBJ databases">
        <authorList>
            <person name="Zhu H."/>
        </authorList>
    </citation>
    <scope>NUCLEOTIDE SEQUENCE [LARGE SCALE GENOMIC DNA]</scope>
    <source>
        <strain evidence="18">K2R23-3</strain>
    </source>
</reference>
<dbReference type="InterPro" id="IPR005467">
    <property type="entry name" value="His_kinase_dom"/>
</dbReference>
<dbReference type="RefSeq" id="WP_119882402.1">
    <property type="nucleotide sequence ID" value="NZ_CP032418.1"/>
</dbReference>
<keyword evidence="5 13" id="KW-0808">Transferase</keyword>
<keyword evidence="9 13" id="KW-0067">ATP-binding</keyword>
<evidence type="ECO:0000256" key="15">
    <source>
        <dbReference type="SAM" id="Phobius"/>
    </source>
</evidence>
<evidence type="ECO:0000256" key="9">
    <source>
        <dbReference type="ARBA" id="ARBA00022840"/>
    </source>
</evidence>
<dbReference type="Gene3D" id="3.30.565.10">
    <property type="entry name" value="Histidine kinase-like ATPase, C-terminal domain"/>
    <property type="match status" value="1"/>
</dbReference>
<dbReference type="OrthoDB" id="9795828at2"/>
<dbReference type="EC" id="2.7.13.3" evidence="13"/>
<keyword evidence="7 13" id="KW-0547">Nucleotide-binding</keyword>
<keyword evidence="11 13" id="KW-0902">Two-component regulatory system</keyword>
<keyword evidence="12 13" id="KW-0472">Membrane</keyword>
<dbReference type="InterPro" id="IPR011712">
    <property type="entry name" value="Sig_transdc_His_kin_sub3_dim/P"/>
</dbReference>
<dbReference type="GO" id="GO:0000155">
    <property type="term" value="F:phosphorelay sensor kinase activity"/>
    <property type="evidence" value="ECO:0007669"/>
    <property type="project" value="UniProtKB-UniRule"/>
</dbReference>
<comment type="subcellular location">
    <subcellularLocation>
        <location evidence="2 13">Cell membrane</location>
        <topology evidence="2 13">Multi-pass membrane protein</topology>
    </subcellularLocation>
</comment>
<dbReference type="PANTHER" id="PTHR24421:SF37">
    <property type="entry name" value="SENSOR HISTIDINE KINASE NARS"/>
    <property type="match status" value="1"/>
</dbReference>
<dbReference type="GO" id="GO:0046983">
    <property type="term" value="F:protein dimerization activity"/>
    <property type="evidence" value="ECO:0007669"/>
    <property type="project" value="InterPro"/>
</dbReference>
<evidence type="ECO:0000256" key="4">
    <source>
        <dbReference type="ARBA" id="ARBA00022553"/>
    </source>
</evidence>
<dbReference type="InterPro" id="IPR050482">
    <property type="entry name" value="Sensor_HK_TwoCompSys"/>
</dbReference>
<name>A0A385YRM8_9BACL</name>
<dbReference type="PANTHER" id="PTHR24421">
    <property type="entry name" value="NITRATE/NITRITE SENSOR PROTEIN NARX-RELATED"/>
    <property type="match status" value="1"/>
</dbReference>
<organism evidence="17 18">
    <name type="scientific">Paenisporosarcina cavernae</name>
    <dbReference type="NCBI Taxonomy" id="2320858"/>
    <lineage>
        <taxon>Bacteria</taxon>
        <taxon>Bacillati</taxon>
        <taxon>Bacillota</taxon>
        <taxon>Bacilli</taxon>
        <taxon>Bacillales</taxon>
        <taxon>Caryophanaceae</taxon>
        <taxon>Paenisporosarcina</taxon>
    </lineage>
</organism>
<dbReference type="Pfam" id="PF07730">
    <property type="entry name" value="HisKA_3"/>
    <property type="match status" value="1"/>
</dbReference>
<dbReference type="SMART" id="SM00387">
    <property type="entry name" value="HATPase_c"/>
    <property type="match status" value="1"/>
</dbReference>
<keyword evidence="8 13" id="KW-0418">Kinase</keyword>
<evidence type="ECO:0000256" key="1">
    <source>
        <dbReference type="ARBA" id="ARBA00000085"/>
    </source>
</evidence>
<feature type="coiled-coil region" evidence="14">
    <location>
        <begin position="104"/>
        <end position="131"/>
    </location>
</feature>
<dbReference type="Gene3D" id="1.20.5.1930">
    <property type="match status" value="1"/>
</dbReference>
<dbReference type="KEGG" id="paek:D3873_01760"/>
<dbReference type="InterPro" id="IPR036890">
    <property type="entry name" value="HATPase_C_sf"/>
</dbReference>
<evidence type="ECO:0000256" key="8">
    <source>
        <dbReference type="ARBA" id="ARBA00022777"/>
    </source>
</evidence>
<dbReference type="InterPro" id="IPR003594">
    <property type="entry name" value="HATPase_dom"/>
</dbReference>
<dbReference type="Pfam" id="PF02518">
    <property type="entry name" value="HATPase_c"/>
    <property type="match status" value="1"/>
</dbReference>
<keyword evidence="6 15" id="KW-0812">Transmembrane</keyword>
<evidence type="ECO:0000256" key="10">
    <source>
        <dbReference type="ARBA" id="ARBA00022989"/>
    </source>
</evidence>
<evidence type="ECO:0000256" key="5">
    <source>
        <dbReference type="ARBA" id="ARBA00022679"/>
    </source>
</evidence>
<evidence type="ECO:0000256" key="2">
    <source>
        <dbReference type="ARBA" id="ARBA00004651"/>
    </source>
</evidence>
<dbReference type="GO" id="GO:0005524">
    <property type="term" value="F:ATP binding"/>
    <property type="evidence" value="ECO:0007669"/>
    <property type="project" value="UniProtKB-UniRule"/>
</dbReference>
<dbReference type="InterPro" id="IPR017202">
    <property type="entry name" value="LiaS/VraS"/>
</dbReference>
<keyword evidence="18" id="KW-1185">Reference proteome</keyword>
<accession>A0A385YRM8</accession>
<dbReference type="PIRSF" id="PIRSF037431">
    <property type="entry name" value="STHK_LiaS"/>
    <property type="match status" value="1"/>
</dbReference>
<dbReference type="AlphaFoldDB" id="A0A385YRM8"/>
<proteinExistence type="predicted"/>
<dbReference type="Proteomes" id="UP000265725">
    <property type="component" value="Chromosome"/>
</dbReference>
<sequence>MNGFFSRLFFLFFLLLVGLAGVLVSIWGWNDLSKWEVLLNVKEEIPLIAWYAMGIFVVSFLIAMNSQLAISSRERKVEASLQKVTSEKGNASFPKVSKKIHKQLVEITTLIETQQNSLKRLTDERAEGEEQRIQEQIIQERQRLARELHDSVSQQLFASSMLLSSITENEEEVTPVLLQAEKMVQQAQLEMRALLLHLRPIALHNKTMAEGLRDLVEELKQKVHFTIRTKLEEVTLSKGTEDHLFRIAQESLSNTLRHSKATEVDITLIQRDGVVLLRIQDNGVGFSKDEDKSSSYGLHHIEERAVEIGARSKVVSVPGEGTIVEVIVPMEKEEQHDSNSISR</sequence>
<keyword evidence="3 13" id="KW-1003">Cell membrane</keyword>
<evidence type="ECO:0000313" key="18">
    <source>
        <dbReference type="Proteomes" id="UP000265725"/>
    </source>
</evidence>
<feature type="domain" description="Histidine kinase" evidence="16">
    <location>
        <begin position="143"/>
        <end position="332"/>
    </location>
</feature>
<evidence type="ECO:0000259" key="16">
    <source>
        <dbReference type="PROSITE" id="PS50109"/>
    </source>
</evidence>
<dbReference type="EMBL" id="CP032418">
    <property type="protein sequence ID" value="AYC28657.1"/>
    <property type="molecule type" value="Genomic_DNA"/>
</dbReference>
<dbReference type="PROSITE" id="PS50109">
    <property type="entry name" value="HIS_KIN"/>
    <property type="match status" value="1"/>
</dbReference>
<evidence type="ECO:0000256" key="3">
    <source>
        <dbReference type="ARBA" id="ARBA00022475"/>
    </source>
</evidence>